<name>A0A0F7SDG6_9BASI</name>
<dbReference type="Proteomes" id="UP000242770">
    <property type="component" value="Unassembled WGS sequence"/>
</dbReference>
<reference evidence="2" key="1">
    <citation type="submission" date="2014-06" db="EMBL/GenBank/DDBJ databases">
        <authorList>
            <person name="Berkman P.J."/>
        </authorList>
    </citation>
    <scope>NUCLEOTIDE SEQUENCE [LARGE SCALE GENOMIC DNA]</scope>
</reference>
<gene>
    <name evidence="1" type="primary">SSCI70820.1</name>
</gene>
<organism evidence="1 2">
    <name type="scientific">Sporisorium scitamineum</name>
    <dbReference type="NCBI Taxonomy" id="49012"/>
    <lineage>
        <taxon>Eukaryota</taxon>
        <taxon>Fungi</taxon>
        <taxon>Dikarya</taxon>
        <taxon>Basidiomycota</taxon>
        <taxon>Ustilaginomycotina</taxon>
        <taxon>Ustilaginomycetes</taxon>
        <taxon>Ustilaginales</taxon>
        <taxon>Ustilaginaceae</taxon>
        <taxon>Sporisorium</taxon>
    </lineage>
</organism>
<dbReference type="EMBL" id="CCFA01004242">
    <property type="protein sequence ID" value="CDW99163.1"/>
    <property type="molecule type" value="Genomic_DNA"/>
</dbReference>
<dbReference type="AlphaFoldDB" id="A0A0F7SDG6"/>
<proteinExistence type="predicted"/>
<protein>
    <submittedName>
        <fullName evidence="1">Uncharacterized protein</fullName>
    </submittedName>
</protein>
<evidence type="ECO:0000313" key="1">
    <source>
        <dbReference type="EMBL" id="CDW99163.1"/>
    </source>
</evidence>
<evidence type="ECO:0000313" key="2">
    <source>
        <dbReference type="Proteomes" id="UP000242770"/>
    </source>
</evidence>
<sequence length="79" mass="9045">MESSILFNLQFQPAVSTCSFNLQLQPELVHSTFKQVYYLENVLLFAGSIWKDSIQPEQLYNTFANSDNLGKVQIQTSLQ</sequence>
<accession>A0A0F7SDG6</accession>
<keyword evidence="2" id="KW-1185">Reference proteome</keyword>